<dbReference type="AlphaFoldDB" id="A0A423XTH1"/>
<dbReference type="GO" id="GO:0022857">
    <property type="term" value="F:transmembrane transporter activity"/>
    <property type="evidence" value="ECO:0007669"/>
    <property type="project" value="InterPro"/>
</dbReference>
<feature type="transmembrane region" description="Helical" evidence="6">
    <location>
        <begin position="297"/>
        <end position="322"/>
    </location>
</feature>
<dbReference type="GO" id="GO:0005886">
    <property type="term" value="C:plasma membrane"/>
    <property type="evidence" value="ECO:0007669"/>
    <property type="project" value="UniProtKB-SubCell"/>
</dbReference>
<feature type="transmembrane region" description="Helical" evidence="6">
    <location>
        <begin position="54"/>
        <end position="74"/>
    </location>
</feature>
<dbReference type="PANTHER" id="PTHR43124:SF3">
    <property type="entry name" value="CHLORAMPHENICOL EFFLUX PUMP RV0191"/>
    <property type="match status" value="1"/>
</dbReference>
<comment type="subcellular location">
    <subcellularLocation>
        <location evidence="1">Cell membrane</location>
        <topology evidence="1">Multi-pass membrane protein</topology>
    </subcellularLocation>
</comment>
<evidence type="ECO:0000256" key="4">
    <source>
        <dbReference type="ARBA" id="ARBA00022989"/>
    </source>
</evidence>
<keyword evidence="4 6" id="KW-1133">Transmembrane helix</keyword>
<evidence type="ECO:0000313" key="8">
    <source>
        <dbReference type="EMBL" id="ROW59827.1"/>
    </source>
</evidence>
<reference evidence="8 9" key="1">
    <citation type="journal article" date="2018" name="Front. Microbiol.">
        <title>An Investigation of an Acute Gastroenteritis Outbreak: Cronobacter sakazakii, a Potential Cause of Food-Borne Illness.</title>
        <authorList>
            <person name="Yong W."/>
            <person name="Guo B."/>
            <person name="Shi X."/>
            <person name="Cheng T."/>
            <person name="Chen M."/>
            <person name="Jiang X."/>
            <person name="Ye Y."/>
            <person name="Wang J."/>
            <person name="Xie G."/>
            <person name="Ding J."/>
        </authorList>
    </citation>
    <scope>NUCLEOTIDE SEQUENCE [LARGE SCALE GENOMIC DNA]</scope>
    <source>
        <strain evidence="8 9">S1</strain>
    </source>
</reference>
<feature type="transmembrane region" description="Helical" evidence="6">
    <location>
        <begin position="243"/>
        <end position="260"/>
    </location>
</feature>
<comment type="caution">
    <text evidence="8">The sequence shown here is derived from an EMBL/GenBank/DDBJ whole genome shotgun (WGS) entry which is preliminary data.</text>
</comment>
<dbReference type="InterPro" id="IPR036259">
    <property type="entry name" value="MFS_trans_sf"/>
</dbReference>
<evidence type="ECO:0000256" key="3">
    <source>
        <dbReference type="ARBA" id="ARBA00022692"/>
    </source>
</evidence>
<feature type="transmembrane region" description="Helical" evidence="6">
    <location>
        <begin position="12"/>
        <end position="34"/>
    </location>
</feature>
<feature type="transmembrane region" description="Helical" evidence="6">
    <location>
        <begin position="334"/>
        <end position="354"/>
    </location>
</feature>
<keyword evidence="5 6" id="KW-0472">Membrane</keyword>
<evidence type="ECO:0000256" key="2">
    <source>
        <dbReference type="ARBA" id="ARBA00022475"/>
    </source>
</evidence>
<evidence type="ECO:0000256" key="1">
    <source>
        <dbReference type="ARBA" id="ARBA00004651"/>
    </source>
</evidence>
<keyword evidence="3 6" id="KW-0812">Transmembrane</keyword>
<dbReference type="InterPro" id="IPR020846">
    <property type="entry name" value="MFS_dom"/>
</dbReference>
<protein>
    <submittedName>
        <fullName evidence="8">MFS transporter</fullName>
    </submittedName>
</protein>
<feature type="transmembrane region" description="Helical" evidence="6">
    <location>
        <begin position="366"/>
        <end position="385"/>
    </location>
</feature>
<accession>A0A423XTH1</accession>
<name>A0A423XTH1_9ENTR</name>
<feature type="transmembrane region" description="Helical" evidence="6">
    <location>
        <begin position="272"/>
        <end position="291"/>
    </location>
</feature>
<keyword evidence="2" id="KW-1003">Cell membrane</keyword>
<dbReference type="PANTHER" id="PTHR43124">
    <property type="entry name" value="PURINE EFFLUX PUMP PBUE"/>
    <property type="match status" value="1"/>
</dbReference>
<feature type="transmembrane region" description="Helical" evidence="6">
    <location>
        <begin position="141"/>
        <end position="162"/>
    </location>
</feature>
<feature type="transmembrane region" description="Helical" evidence="6">
    <location>
        <begin position="107"/>
        <end position="129"/>
    </location>
</feature>
<dbReference type="SUPFAM" id="SSF103473">
    <property type="entry name" value="MFS general substrate transporter"/>
    <property type="match status" value="1"/>
</dbReference>
<evidence type="ECO:0000256" key="5">
    <source>
        <dbReference type="ARBA" id="ARBA00023136"/>
    </source>
</evidence>
<feature type="transmembrane region" description="Helical" evidence="6">
    <location>
        <begin position="210"/>
        <end position="231"/>
    </location>
</feature>
<proteinExistence type="predicted"/>
<evidence type="ECO:0000256" key="6">
    <source>
        <dbReference type="SAM" id="Phobius"/>
    </source>
</evidence>
<dbReference type="Proteomes" id="UP000285793">
    <property type="component" value="Unassembled WGS sequence"/>
</dbReference>
<organism evidence="8 9">
    <name type="scientific">Cronobacter malonaticus</name>
    <dbReference type="NCBI Taxonomy" id="413503"/>
    <lineage>
        <taxon>Bacteria</taxon>
        <taxon>Pseudomonadati</taxon>
        <taxon>Pseudomonadota</taxon>
        <taxon>Gammaproteobacteria</taxon>
        <taxon>Enterobacterales</taxon>
        <taxon>Enterobacteriaceae</taxon>
        <taxon>Cronobacter</taxon>
    </lineage>
</organism>
<dbReference type="RefSeq" id="WP_123948798.1">
    <property type="nucleotide sequence ID" value="NZ_PQJL01000016.1"/>
</dbReference>
<feature type="domain" description="Major facilitator superfamily (MFS) profile" evidence="7">
    <location>
        <begin position="16"/>
        <end position="389"/>
    </location>
</feature>
<sequence>MPLETQIVNDKSVMRIALVIAFIQFTNALEYMAFTPVFTFMAAGLSVPVSFSGYVSGIYTLGAVISGVAAFYWVERFNKKRFLFRNMLLLGVFTCLCTVSTHIGTLLVIRFCAGLVGGTTMGVGMSILINSAPAPLRGKMLATVIASFSMVSIVGMPAVMFLCTHYGWQASLWLISVLCLVCLPLIAFTLPRDAVSSGIKPKLSFDGQTLLFASSTALVQFSPMLIIPILTPLLIQFMNTQETLLPLLFLSGGIAGYAFTKITGILTSRISLLALSVLSTLLFMVSLLIPAMGFKNVFLFIILFLGASYSRLVCASAVSVHYPADEQRASFSSLQTAMMYLITTLAFFLSSLLLPEDVINPQNLNRLLIISALSAAGFPVMVVIMKKKLAKRVVSHKASGQPGPIQ</sequence>
<dbReference type="InterPro" id="IPR050189">
    <property type="entry name" value="MFS_Efflux_Transporters"/>
</dbReference>
<evidence type="ECO:0000313" key="9">
    <source>
        <dbReference type="Proteomes" id="UP000285793"/>
    </source>
</evidence>
<dbReference type="Gene3D" id="1.20.1250.20">
    <property type="entry name" value="MFS general substrate transporter like domains"/>
    <property type="match status" value="2"/>
</dbReference>
<dbReference type="EMBL" id="PQJL01000016">
    <property type="protein sequence ID" value="ROW59827.1"/>
    <property type="molecule type" value="Genomic_DNA"/>
</dbReference>
<dbReference type="PROSITE" id="PS50850">
    <property type="entry name" value="MFS"/>
    <property type="match status" value="1"/>
</dbReference>
<dbReference type="InterPro" id="IPR011701">
    <property type="entry name" value="MFS"/>
</dbReference>
<feature type="transmembrane region" description="Helical" evidence="6">
    <location>
        <begin position="83"/>
        <end position="101"/>
    </location>
</feature>
<feature type="transmembrane region" description="Helical" evidence="6">
    <location>
        <begin position="168"/>
        <end position="190"/>
    </location>
</feature>
<gene>
    <name evidence="8" type="ORF">C3E80_15700</name>
</gene>
<dbReference type="Pfam" id="PF07690">
    <property type="entry name" value="MFS_1"/>
    <property type="match status" value="1"/>
</dbReference>
<evidence type="ECO:0000259" key="7">
    <source>
        <dbReference type="PROSITE" id="PS50850"/>
    </source>
</evidence>